<dbReference type="AlphaFoldDB" id="A0A6N8TZH3"/>
<name>A0A6N8TZH3_9STAP</name>
<gene>
    <name evidence="2" type="primary">mecA</name>
    <name evidence="3" type="ORF">GQ671_06275</name>
</gene>
<dbReference type="OrthoDB" id="2360201at2"/>
<dbReference type="GO" id="GO:0030674">
    <property type="term" value="F:protein-macromolecule adaptor activity"/>
    <property type="evidence" value="ECO:0007669"/>
    <property type="project" value="UniProtKB-UniRule"/>
</dbReference>
<reference evidence="3 4" key="1">
    <citation type="submission" date="2019-12" db="EMBL/GenBank/DDBJ databases">
        <title>Salinicoccus cyprini sp. nov., isolated from gastro-intestinal tract of mirror carp, Cyprinus carpio var. specularis, collected from Gobind Sagar Reservoir, Himachal Pradesh, India.</title>
        <authorList>
            <person name="Talwar C."/>
            <person name="Singh A.K."/>
            <person name="Lal R."/>
            <person name="Negi R.K."/>
        </authorList>
    </citation>
    <scope>NUCLEOTIDE SEQUENCE [LARGE SCALE GENOMIC DNA]</scope>
    <source>
        <strain evidence="3 4">J-82</strain>
    </source>
</reference>
<dbReference type="Gene3D" id="3.30.70.1950">
    <property type="match status" value="1"/>
</dbReference>
<comment type="subunit">
    <text evidence="2">Homodimer.</text>
</comment>
<dbReference type="InterPro" id="IPR008681">
    <property type="entry name" value="Neg-reg_MecA"/>
</dbReference>
<proteinExistence type="inferred from homology"/>
<dbReference type="RefSeq" id="WP_160654304.1">
    <property type="nucleotide sequence ID" value="NZ_JBHRWU010000001.1"/>
</dbReference>
<dbReference type="Pfam" id="PF05389">
    <property type="entry name" value="MecA"/>
    <property type="match status" value="1"/>
</dbReference>
<dbReference type="Proteomes" id="UP000436284">
    <property type="component" value="Unassembled WGS sequence"/>
</dbReference>
<comment type="caution">
    <text evidence="3">The sequence shown here is derived from an EMBL/GenBank/DDBJ whole genome shotgun (WGS) entry which is preliminary data.</text>
</comment>
<evidence type="ECO:0000313" key="4">
    <source>
        <dbReference type="Proteomes" id="UP000436284"/>
    </source>
</evidence>
<keyword evidence="4" id="KW-1185">Reference proteome</keyword>
<organism evidence="3 4">
    <name type="scientific">Salinicoccus hispanicus</name>
    <dbReference type="NCBI Taxonomy" id="157225"/>
    <lineage>
        <taxon>Bacteria</taxon>
        <taxon>Bacillati</taxon>
        <taxon>Bacillota</taxon>
        <taxon>Bacilli</taxon>
        <taxon>Bacillales</taxon>
        <taxon>Staphylococcaceae</taxon>
        <taxon>Salinicoccus</taxon>
    </lineage>
</organism>
<evidence type="ECO:0000256" key="1">
    <source>
        <dbReference type="ARBA" id="ARBA00005397"/>
    </source>
</evidence>
<evidence type="ECO:0000313" key="3">
    <source>
        <dbReference type="EMBL" id="MXQ50872.1"/>
    </source>
</evidence>
<dbReference type="EMBL" id="WUUK01000002">
    <property type="protein sequence ID" value="MXQ50872.1"/>
    <property type="molecule type" value="Genomic_DNA"/>
</dbReference>
<sequence>MRIERIDESTIKFFITYQDIEKRGFDKEDLWMNRKRGEEFFWSIMDEVNHEQEEDFSMEGPLWIQVHAYDKGIEVVVSKSQDDKPFSTEQTPMDINNNDVEQFLENIATDSEDVTPVTKEPVMVKFDEFEDLIKYTHEVEVDETGYEDLLIAHKGNYYYQIFFDYRMDFMDMERIEAKLLEYSSPAELSSMVVEEYGKVIMSMNVRNKVRKFFKEN</sequence>
<dbReference type="InterPro" id="IPR038471">
    <property type="entry name" value="MecA_C_sf"/>
</dbReference>
<evidence type="ECO:0000256" key="2">
    <source>
        <dbReference type="HAMAP-Rule" id="MF_01124"/>
    </source>
</evidence>
<dbReference type="PIRSF" id="PIRSF029008">
    <property type="entry name" value="MecA"/>
    <property type="match status" value="1"/>
</dbReference>
<protein>
    <recommendedName>
        <fullName evidence="2">Adapter protein MecA</fullName>
    </recommendedName>
</protein>
<dbReference type="PANTHER" id="PTHR39161">
    <property type="entry name" value="ADAPTER PROTEIN MECA"/>
    <property type="match status" value="1"/>
</dbReference>
<comment type="function">
    <text evidence="2">Enables the recognition and targeting of unfolded and aggregated proteins to the ClpC protease or to other proteins involved in proteolysis.</text>
</comment>
<accession>A0A6N8TZH3</accession>
<dbReference type="PANTHER" id="PTHR39161:SF1">
    <property type="entry name" value="ADAPTER PROTEIN MECA 1"/>
    <property type="match status" value="1"/>
</dbReference>
<comment type="domain">
    <text evidence="2">The N-terminal domain probably binds unfolded/aggregated proteins; the C-terminal domain interacts with ClpC.</text>
</comment>
<comment type="similarity">
    <text evidence="1 2">Belongs to the MecA family.</text>
</comment>
<dbReference type="HAMAP" id="MF_01124">
    <property type="entry name" value="MecA"/>
    <property type="match status" value="1"/>
</dbReference>